<dbReference type="SUPFAM" id="SSF56601">
    <property type="entry name" value="beta-lactamase/transpeptidase-like"/>
    <property type="match status" value="1"/>
</dbReference>
<evidence type="ECO:0000256" key="5">
    <source>
        <dbReference type="ARBA" id="ARBA00022801"/>
    </source>
</evidence>
<evidence type="ECO:0000313" key="9">
    <source>
        <dbReference type="Proteomes" id="UP000719916"/>
    </source>
</evidence>
<evidence type="ECO:0000256" key="3">
    <source>
        <dbReference type="ARBA" id="ARBA00012865"/>
    </source>
</evidence>
<gene>
    <name evidence="8" type="ORF">G5B26_26745</name>
</gene>
<dbReference type="InterPro" id="IPR012338">
    <property type="entry name" value="Beta-lactam/transpept-like"/>
</dbReference>
<accession>A0ABD6LS50</accession>
<dbReference type="Pfam" id="PF00905">
    <property type="entry name" value="Transpeptidase"/>
    <property type="match status" value="1"/>
</dbReference>
<dbReference type="Proteomes" id="UP000719916">
    <property type="component" value="Unassembled WGS sequence"/>
</dbReference>
<feature type="domain" description="Penicillin-binding protein transpeptidase" evidence="7">
    <location>
        <begin position="10"/>
        <end position="207"/>
    </location>
</feature>
<dbReference type="RefSeq" id="WP_173877603.1">
    <property type="nucleotide sequence ID" value="NZ_JAAISW010000139.1"/>
</dbReference>
<keyword evidence="5" id="KW-0378">Hydrolase</keyword>
<dbReference type="PANTHER" id="PTHR30627:SF6">
    <property type="entry name" value="BETA-LACTAMASE YBXI-RELATED"/>
    <property type="match status" value="1"/>
</dbReference>
<evidence type="ECO:0000313" key="8">
    <source>
        <dbReference type="EMBL" id="NSJ47046.1"/>
    </source>
</evidence>
<dbReference type="Gene3D" id="3.40.710.10">
    <property type="entry name" value="DD-peptidase/beta-lactamase superfamily"/>
    <property type="match status" value="1"/>
</dbReference>
<keyword evidence="6" id="KW-0046">Antibiotic resistance</keyword>
<dbReference type="InterPro" id="IPR001460">
    <property type="entry name" value="PCN-bd_Tpept"/>
</dbReference>
<protein>
    <recommendedName>
        <fullName evidence="3">beta-lactamase</fullName>
        <ecNumber evidence="3">3.5.2.6</ecNumber>
    </recommendedName>
</protein>
<reference evidence="8 9" key="1">
    <citation type="journal article" date="2020" name="Cell Host Microbe">
        <title>Functional and Genomic Variation between Human-Derived Isolates of Lachnospiraceae Reveals Inter- and Intra-Species Diversity.</title>
        <authorList>
            <person name="Sorbara M.T."/>
            <person name="Littmann E.R."/>
            <person name="Fontana E."/>
            <person name="Moody T.U."/>
            <person name="Kohout C.E."/>
            <person name="Gjonbalaj M."/>
            <person name="Eaton V."/>
            <person name="Seok R."/>
            <person name="Leiner I.M."/>
            <person name="Pamer E.G."/>
        </authorList>
    </citation>
    <scope>NUCLEOTIDE SEQUENCE [LARGE SCALE GENOMIC DNA]</scope>
    <source>
        <strain evidence="8 9">MSK.2.26</strain>
    </source>
</reference>
<dbReference type="EC" id="3.5.2.6" evidence="3"/>
<dbReference type="EMBL" id="JAAISW010000139">
    <property type="protein sequence ID" value="NSJ47046.1"/>
    <property type="molecule type" value="Genomic_DNA"/>
</dbReference>
<evidence type="ECO:0000256" key="2">
    <source>
        <dbReference type="ARBA" id="ARBA00007898"/>
    </source>
</evidence>
<evidence type="ECO:0000259" key="7">
    <source>
        <dbReference type="Pfam" id="PF00905"/>
    </source>
</evidence>
<evidence type="ECO:0000256" key="6">
    <source>
        <dbReference type="ARBA" id="ARBA00023251"/>
    </source>
</evidence>
<comment type="catalytic activity">
    <reaction evidence="1">
        <text>a beta-lactam + H2O = a substituted beta-amino acid</text>
        <dbReference type="Rhea" id="RHEA:20401"/>
        <dbReference type="ChEBI" id="CHEBI:15377"/>
        <dbReference type="ChEBI" id="CHEBI:35627"/>
        <dbReference type="ChEBI" id="CHEBI:140347"/>
        <dbReference type="EC" id="3.5.2.6"/>
    </reaction>
</comment>
<organism evidence="8 9">
    <name type="scientific">Enterocloster clostridioformis</name>
    <dbReference type="NCBI Taxonomy" id="1531"/>
    <lineage>
        <taxon>Bacteria</taxon>
        <taxon>Bacillati</taxon>
        <taxon>Bacillota</taxon>
        <taxon>Clostridia</taxon>
        <taxon>Lachnospirales</taxon>
        <taxon>Lachnospiraceae</taxon>
        <taxon>Enterocloster</taxon>
    </lineage>
</organism>
<feature type="non-terminal residue" evidence="8">
    <location>
        <position position="1"/>
    </location>
</feature>
<comment type="caution">
    <text evidence="8">The sequence shown here is derived from an EMBL/GenBank/DDBJ whole genome shotgun (WGS) entry which is preliminary data.</text>
</comment>
<dbReference type="InterPro" id="IPR050515">
    <property type="entry name" value="Beta-lactam/transpept"/>
</dbReference>
<sequence length="215" mass="24390">FRSIIFSSKATIRISPNSTYKIYDALFALEENIITSENSFISCPQQNYPFESWNEDQTLFSAMNSSVNWYFQALDAKLGKSNLQSYIEQIGYGNQNINGELSSYWMESSLKISPIEQVELLKSLYFNDFGFTPENIQTTKESIQLFSDVNCTIYGKTGTGCIEEKNVNGWFIGFVESKNHTYFFATNIQAIDNATGSIASEITLSILSDMNIYKL</sequence>
<dbReference type="AlphaFoldDB" id="A0ABD6LS50"/>
<name>A0ABD6LS50_9FIRM</name>
<evidence type="ECO:0000256" key="4">
    <source>
        <dbReference type="ARBA" id="ARBA00022729"/>
    </source>
</evidence>
<comment type="similarity">
    <text evidence="2">Belongs to the class-D beta-lactamase family.</text>
</comment>
<dbReference type="PANTHER" id="PTHR30627">
    <property type="entry name" value="PEPTIDOGLYCAN D,D-TRANSPEPTIDASE"/>
    <property type="match status" value="1"/>
</dbReference>
<dbReference type="GO" id="GO:0046677">
    <property type="term" value="P:response to antibiotic"/>
    <property type="evidence" value="ECO:0007669"/>
    <property type="project" value="UniProtKB-KW"/>
</dbReference>
<keyword evidence="4" id="KW-0732">Signal</keyword>
<proteinExistence type="inferred from homology"/>
<dbReference type="GO" id="GO:0008800">
    <property type="term" value="F:beta-lactamase activity"/>
    <property type="evidence" value="ECO:0007669"/>
    <property type="project" value="UniProtKB-EC"/>
</dbReference>
<evidence type="ECO:0000256" key="1">
    <source>
        <dbReference type="ARBA" id="ARBA00001526"/>
    </source>
</evidence>